<dbReference type="Pfam" id="PF04784">
    <property type="entry name" value="DUF547"/>
    <property type="match status" value="1"/>
</dbReference>
<proteinExistence type="predicted"/>
<sequence>MSAILESYASDDRKRVDYAAISKSEEFRRYVNMTQDLQRVNIGSPEGVINRRSFFNDFLYLIGGYPYSLAIIENGILRCNQRSPYSIMKPFSTGDKRLEVALVKLNPLFHFGLCNGTKSSPNVRFFSPNRVLDELRGAAREIFENGGIEVDLEREPFIFHGFSSGSVEILDKSKKYLSGYLITWNQIKQNFDWSLNS</sequence>
<reference evidence="2 3" key="1">
    <citation type="submission" date="2023-01" db="EMBL/GenBank/DDBJ databases">
        <authorList>
            <person name="Kreplak J."/>
        </authorList>
    </citation>
    <scope>NUCLEOTIDE SEQUENCE [LARGE SCALE GENOMIC DNA]</scope>
</reference>
<dbReference type="Proteomes" id="UP001157006">
    <property type="component" value="Chromosome 4"/>
</dbReference>
<organism evidence="2 3">
    <name type="scientific">Vicia faba</name>
    <name type="common">Broad bean</name>
    <name type="synonym">Faba vulgaris</name>
    <dbReference type="NCBI Taxonomy" id="3906"/>
    <lineage>
        <taxon>Eukaryota</taxon>
        <taxon>Viridiplantae</taxon>
        <taxon>Streptophyta</taxon>
        <taxon>Embryophyta</taxon>
        <taxon>Tracheophyta</taxon>
        <taxon>Spermatophyta</taxon>
        <taxon>Magnoliopsida</taxon>
        <taxon>eudicotyledons</taxon>
        <taxon>Gunneridae</taxon>
        <taxon>Pentapetalae</taxon>
        <taxon>rosids</taxon>
        <taxon>fabids</taxon>
        <taxon>Fabales</taxon>
        <taxon>Fabaceae</taxon>
        <taxon>Papilionoideae</taxon>
        <taxon>50 kb inversion clade</taxon>
        <taxon>NPAAA clade</taxon>
        <taxon>Hologalegina</taxon>
        <taxon>IRL clade</taxon>
        <taxon>Fabeae</taxon>
        <taxon>Vicia</taxon>
    </lineage>
</organism>
<dbReference type="PANTHER" id="PTHR46361">
    <property type="entry name" value="ELECTRON CARRIER/ PROTEIN DISULFIDE OXIDOREDUCTASE"/>
    <property type="match status" value="1"/>
</dbReference>
<accession>A0AAV1AA54</accession>
<protein>
    <recommendedName>
        <fullName evidence="1">DUF547 domain-containing protein</fullName>
    </recommendedName>
</protein>
<dbReference type="EMBL" id="OX451739">
    <property type="protein sequence ID" value="CAI8607349.1"/>
    <property type="molecule type" value="Genomic_DNA"/>
</dbReference>
<dbReference type="PANTHER" id="PTHR46361:SF1">
    <property type="entry name" value="F26K24.21 PROTEIN"/>
    <property type="match status" value="1"/>
</dbReference>
<dbReference type="AlphaFoldDB" id="A0AAV1AA54"/>
<gene>
    <name evidence="2" type="ORF">VFH_IV034240</name>
</gene>
<keyword evidence="3" id="KW-1185">Reference proteome</keyword>
<dbReference type="InterPro" id="IPR006869">
    <property type="entry name" value="DUF547"/>
</dbReference>
<feature type="domain" description="DUF547" evidence="1">
    <location>
        <begin position="42"/>
        <end position="141"/>
    </location>
</feature>
<evidence type="ECO:0000313" key="2">
    <source>
        <dbReference type="EMBL" id="CAI8607349.1"/>
    </source>
</evidence>
<name>A0AAV1AA54_VICFA</name>
<evidence type="ECO:0000259" key="1">
    <source>
        <dbReference type="Pfam" id="PF04784"/>
    </source>
</evidence>
<evidence type="ECO:0000313" key="3">
    <source>
        <dbReference type="Proteomes" id="UP001157006"/>
    </source>
</evidence>